<dbReference type="Proteomes" id="UP001430953">
    <property type="component" value="Unassembled WGS sequence"/>
</dbReference>
<evidence type="ECO:0000313" key="1">
    <source>
        <dbReference type="EMBL" id="KAL0104593.1"/>
    </source>
</evidence>
<accession>A0AAW2ELF8</accession>
<dbReference type="EMBL" id="JADYXP020000020">
    <property type="protein sequence ID" value="KAL0104593.1"/>
    <property type="molecule type" value="Genomic_DNA"/>
</dbReference>
<gene>
    <name evidence="1" type="ORF">PUN28_017382</name>
</gene>
<name>A0AAW2ELF8_9HYME</name>
<reference evidence="1 2" key="1">
    <citation type="submission" date="2023-03" db="EMBL/GenBank/DDBJ databases">
        <title>High recombination rates correlate with genetic variation in Cardiocondyla obscurior ants.</title>
        <authorList>
            <person name="Errbii M."/>
        </authorList>
    </citation>
    <scope>NUCLEOTIDE SEQUENCE [LARGE SCALE GENOMIC DNA]</scope>
    <source>
        <strain evidence="1">Alpha-2009</strain>
        <tissue evidence="1">Whole body</tissue>
    </source>
</reference>
<organism evidence="1 2">
    <name type="scientific">Cardiocondyla obscurior</name>
    <dbReference type="NCBI Taxonomy" id="286306"/>
    <lineage>
        <taxon>Eukaryota</taxon>
        <taxon>Metazoa</taxon>
        <taxon>Ecdysozoa</taxon>
        <taxon>Arthropoda</taxon>
        <taxon>Hexapoda</taxon>
        <taxon>Insecta</taxon>
        <taxon>Pterygota</taxon>
        <taxon>Neoptera</taxon>
        <taxon>Endopterygota</taxon>
        <taxon>Hymenoptera</taxon>
        <taxon>Apocrita</taxon>
        <taxon>Aculeata</taxon>
        <taxon>Formicoidea</taxon>
        <taxon>Formicidae</taxon>
        <taxon>Myrmicinae</taxon>
        <taxon>Cardiocondyla</taxon>
    </lineage>
</organism>
<dbReference type="AlphaFoldDB" id="A0AAW2ELF8"/>
<comment type="caution">
    <text evidence="1">The sequence shown here is derived from an EMBL/GenBank/DDBJ whole genome shotgun (WGS) entry which is preliminary data.</text>
</comment>
<keyword evidence="2" id="KW-1185">Reference proteome</keyword>
<proteinExistence type="predicted"/>
<evidence type="ECO:0000313" key="2">
    <source>
        <dbReference type="Proteomes" id="UP001430953"/>
    </source>
</evidence>
<sequence length="84" mass="9584">MDNCLAITEVRITFALLPRTMHLVTLSPGPILICACTARYTDLKMTSPLGSIKIIRLHYKYTCLMNRMRKEKKKINPMRTGSAK</sequence>
<protein>
    <submittedName>
        <fullName evidence="1">Uncharacterized protein</fullName>
    </submittedName>
</protein>